<dbReference type="EMBL" id="DTHS01000009">
    <property type="protein sequence ID" value="HHR48175.1"/>
    <property type="molecule type" value="Genomic_DNA"/>
</dbReference>
<dbReference type="Pfam" id="PF01364">
    <property type="entry name" value="Peptidase_C25"/>
    <property type="match status" value="1"/>
</dbReference>
<dbReference type="GO" id="GO:0008234">
    <property type="term" value="F:cysteine-type peptidase activity"/>
    <property type="evidence" value="ECO:0007669"/>
    <property type="project" value="InterPro"/>
</dbReference>
<evidence type="ECO:0000313" key="2">
    <source>
        <dbReference type="EMBL" id="HHR48175.1"/>
    </source>
</evidence>
<protein>
    <recommendedName>
        <fullName evidence="1">Gingipain domain-containing protein</fullName>
    </recommendedName>
</protein>
<dbReference type="AlphaFoldDB" id="A0A7V5XZ05"/>
<evidence type="ECO:0000259" key="1">
    <source>
        <dbReference type="Pfam" id="PF01364"/>
    </source>
</evidence>
<proteinExistence type="predicted"/>
<dbReference type="SUPFAM" id="SSF52129">
    <property type="entry name" value="Caspase-like"/>
    <property type="match status" value="1"/>
</dbReference>
<organism evidence="2">
    <name type="scientific">candidate division WOR-3 bacterium</name>
    <dbReference type="NCBI Taxonomy" id="2052148"/>
    <lineage>
        <taxon>Bacteria</taxon>
        <taxon>Bacteria division WOR-3</taxon>
    </lineage>
</organism>
<comment type="caution">
    <text evidence="2">The sequence shown here is derived from an EMBL/GenBank/DDBJ whole genome shotgun (WGS) entry which is preliminary data.</text>
</comment>
<name>A0A7V5XZ05_UNCW3</name>
<sequence length="1177" mass="137339">MEFGVFVFYLCLSLRSLDFSSLDFSLASSNEITFLADISSFSYQLGEVEEFSLPPDFESPIFGILENRSTAHGSRTTVNGSRALTIETLNVRGNKILRVSYFPFLIKDNKVFFRPAKFQFEEPKIKLERLPSLDTLKNYFQSAIFIFKIYIDSSGLYKITGKELKEKGLPLENINPDNFQLFSIGNYLPNRFYCETLSEVPIIVKNKEKGKFKEDDYLLFYARGASFFYNGFSEYCQNLYNLESVYWLFYGNKKGMRMKEVSSLPDNISLSEDVVKEKKHFEEDKDCPARGGLLWIWDKIEKTISEDYKEIGYSFSIPGIWKLLSLKARIFCDDYSDFFFKIFLNNKLFDSLKVFSAQSPNGFLFLKDTFLDVNSPLSLRLSFYKENKALNFYTDYFEFTYLRKLSFDFAPFFALLDSEKRYYLKVSKPKEPIILDITDEFSPKILKDYLVKNDTLYFAYNVFLPSILYLTDLKKVRKVKKIENKSEYRNSNIHLLNGDFYIIVPDELYYIAKKFHKGEPLIVRLSEICDHYLFGIFEPYALKKFFSLKRPLYGLLLGDATYDYRGIITKRPQIFTYEIGYGFDYEVYNTSIYALDSYFADFEGDGRSPDFVLARLPLRNEKEVSSYLKKLSEYERNLAPYKKRFLLLADDEYKGSPDIPDEFRDTHIRNCENIANLIPKDYLVYKLYLTEFNFLGENDKTNASDKFLDFLKKGVGFCFYFGHGAGFQLAHEKLLTLADVLKIKARPNYPIGYFGSCGVGRFDDTKFESLCEELIRADEGFIGTIGAIKGTSPYSNEELLRRFLSSLIYQNEDTLGKIFFSAWPINPFYHLFAYPLIKINLPKRREVSTTIESLPFLCGKKSEIKINLEKEAKEIALSLNLGKKKRRYKSKFIDITYLLEGEEVFFIKENLKDSFYSFTFAFPKGLSLDTIFLSSPENYYWEVPKTLNLSIFYLKKDSSFTFNIDTLSRDTIPYLSFDTTPPIVNLFAFNKELKDTFEVLRDFLLQIRAFDESGIFLVENKPYSPKIILNNEEIPLSSCFFYSFPYYYGKVPISLKEENSLLKVIIYDNLLNKSERKVFLKTKLLKEITISSLKVVSLKNTIYFTFNLSEPAIGSVKIYSLNGKKLIERNNLLLNYGFNTITINNSFARGVYLYKLILLPLERKEKKEVYGKLIIDY</sequence>
<dbReference type="Gene3D" id="3.40.50.1460">
    <property type="match status" value="1"/>
</dbReference>
<dbReference type="GO" id="GO:0006508">
    <property type="term" value="P:proteolysis"/>
    <property type="evidence" value="ECO:0007669"/>
    <property type="project" value="InterPro"/>
</dbReference>
<dbReference type="InterPro" id="IPR001769">
    <property type="entry name" value="Gingipain"/>
</dbReference>
<reference evidence="2" key="1">
    <citation type="journal article" date="2020" name="mSystems">
        <title>Genome- and Community-Level Interaction Insights into Carbon Utilization and Element Cycling Functions of Hydrothermarchaeota in Hydrothermal Sediment.</title>
        <authorList>
            <person name="Zhou Z."/>
            <person name="Liu Y."/>
            <person name="Xu W."/>
            <person name="Pan J."/>
            <person name="Luo Z.H."/>
            <person name="Li M."/>
        </authorList>
    </citation>
    <scope>NUCLEOTIDE SEQUENCE [LARGE SCALE GENOMIC DNA]</scope>
    <source>
        <strain evidence="2">SpSt-791</strain>
    </source>
</reference>
<accession>A0A7V5XZ05</accession>
<dbReference type="InterPro" id="IPR029030">
    <property type="entry name" value="Caspase-like_dom_sf"/>
</dbReference>
<feature type="domain" description="Gingipain" evidence="1">
    <location>
        <begin position="519"/>
        <end position="821"/>
    </location>
</feature>
<gene>
    <name evidence="2" type="ORF">ENV79_00805</name>
</gene>